<dbReference type="PANTHER" id="PTHR48009">
    <property type="entry name" value="LEUCINE-RICH REPEAT (LRR) FAMILY PROTEIN"/>
    <property type="match status" value="1"/>
</dbReference>
<dbReference type="InterPro" id="IPR053213">
    <property type="entry name" value="RLP29"/>
</dbReference>
<dbReference type="Pfam" id="PF13855">
    <property type="entry name" value="LRR_8"/>
    <property type="match status" value="1"/>
</dbReference>
<keyword evidence="2" id="KW-1185">Reference proteome</keyword>
<dbReference type="AlphaFoldDB" id="A0AAP0PCL2"/>
<protein>
    <submittedName>
        <fullName evidence="1">Uncharacterized protein</fullName>
    </submittedName>
</protein>
<gene>
    <name evidence="1" type="ORF">Syun_015196</name>
</gene>
<dbReference type="InterPro" id="IPR001611">
    <property type="entry name" value="Leu-rich_rpt"/>
</dbReference>
<dbReference type="SUPFAM" id="SSF52058">
    <property type="entry name" value="L domain-like"/>
    <property type="match status" value="1"/>
</dbReference>
<sequence length="377" mass="40887">MKSGVVCWGVEGLRIGCWELKEEGRQPSNPPSPPIHPPWSCLASWNFSSDPCSLPRRTHFLCGLSCDPSSHRVTHLLLDPAGYSAPISPLLSLLSHLTHLSLSDNSFHGPFPPSLLSHLPLLQSLSLRSNSLSGPLPVSLSLLPSLQTLDLSHNSFSGPLPILNNLTLLKLVDLSYNILSGSIANLPPNLSVLAIKANKLSGSLPFSSFQGLNQLKVVELSDNMFGGVLQSWFFSSLVSLQQVNLANNSFSRLEIWGSGVDSNLVAVDLGFNQIEGLLPANFTRFPSLSSLSLRFNKFIGPIPWQFGNKASLRRLFLDGNFLNGTAPEGFFSNKSEVLGSFGDNCLEKCPTSSQLCATPQKPSSVCQKAYGRKSRTF</sequence>
<dbReference type="PANTHER" id="PTHR48009:SF9">
    <property type="entry name" value="LRR RECEPTOR-LIKE SERINE_THREONINE-PROTEIN KINASE GSO1"/>
    <property type="match status" value="1"/>
</dbReference>
<name>A0AAP0PCL2_9MAGN</name>
<evidence type="ECO:0000313" key="2">
    <source>
        <dbReference type="Proteomes" id="UP001420932"/>
    </source>
</evidence>
<dbReference type="InterPro" id="IPR032675">
    <property type="entry name" value="LRR_dom_sf"/>
</dbReference>
<dbReference type="Pfam" id="PF00560">
    <property type="entry name" value="LRR_1"/>
    <property type="match status" value="1"/>
</dbReference>
<reference evidence="1 2" key="1">
    <citation type="submission" date="2024-01" db="EMBL/GenBank/DDBJ databases">
        <title>Genome assemblies of Stephania.</title>
        <authorList>
            <person name="Yang L."/>
        </authorList>
    </citation>
    <scope>NUCLEOTIDE SEQUENCE [LARGE SCALE GENOMIC DNA]</scope>
    <source>
        <strain evidence="1">YNDBR</strain>
        <tissue evidence="1">Leaf</tissue>
    </source>
</reference>
<evidence type="ECO:0000313" key="1">
    <source>
        <dbReference type="EMBL" id="KAK9135866.1"/>
    </source>
</evidence>
<dbReference type="Proteomes" id="UP001420932">
    <property type="component" value="Unassembled WGS sequence"/>
</dbReference>
<proteinExistence type="predicted"/>
<accession>A0AAP0PCL2</accession>
<dbReference type="EMBL" id="JBBNAF010000006">
    <property type="protein sequence ID" value="KAK9135866.1"/>
    <property type="molecule type" value="Genomic_DNA"/>
</dbReference>
<comment type="caution">
    <text evidence="1">The sequence shown here is derived from an EMBL/GenBank/DDBJ whole genome shotgun (WGS) entry which is preliminary data.</text>
</comment>
<dbReference type="PROSITE" id="PS51450">
    <property type="entry name" value="LRR"/>
    <property type="match status" value="1"/>
</dbReference>
<dbReference type="Gene3D" id="3.80.10.10">
    <property type="entry name" value="Ribonuclease Inhibitor"/>
    <property type="match status" value="2"/>
</dbReference>
<organism evidence="1 2">
    <name type="scientific">Stephania yunnanensis</name>
    <dbReference type="NCBI Taxonomy" id="152371"/>
    <lineage>
        <taxon>Eukaryota</taxon>
        <taxon>Viridiplantae</taxon>
        <taxon>Streptophyta</taxon>
        <taxon>Embryophyta</taxon>
        <taxon>Tracheophyta</taxon>
        <taxon>Spermatophyta</taxon>
        <taxon>Magnoliopsida</taxon>
        <taxon>Ranunculales</taxon>
        <taxon>Menispermaceae</taxon>
        <taxon>Menispermoideae</taxon>
        <taxon>Cissampelideae</taxon>
        <taxon>Stephania</taxon>
    </lineage>
</organism>